<feature type="compositionally biased region" description="Basic and acidic residues" evidence="4">
    <location>
        <begin position="1"/>
        <end position="25"/>
    </location>
</feature>
<dbReference type="AlphaFoldDB" id="A0AAN7CW00"/>
<feature type="compositionally biased region" description="Low complexity" evidence="4">
    <location>
        <begin position="483"/>
        <end position="494"/>
    </location>
</feature>
<evidence type="ECO:0000256" key="4">
    <source>
        <dbReference type="SAM" id="MobiDB-lite"/>
    </source>
</evidence>
<evidence type="ECO:0000256" key="2">
    <source>
        <dbReference type="ARBA" id="ARBA00022763"/>
    </source>
</evidence>
<feature type="region of interest" description="Disordered" evidence="4">
    <location>
        <begin position="390"/>
        <end position="422"/>
    </location>
</feature>
<proteinExistence type="predicted"/>
<keyword evidence="2" id="KW-0227">DNA damage</keyword>
<evidence type="ECO:0000259" key="5">
    <source>
        <dbReference type="Pfam" id="PF08573"/>
    </source>
</evidence>
<feature type="compositionally biased region" description="Basic and acidic residues" evidence="4">
    <location>
        <begin position="496"/>
        <end position="511"/>
    </location>
</feature>
<dbReference type="InterPro" id="IPR013882">
    <property type="entry name" value="Ctp1_C"/>
</dbReference>
<gene>
    <name evidence="6" type="ORF">C7999DRAFT_13002</name>
</gene>
<dbReference type="Proteomes" id="UP001303647">
    <property type="component" value="Unassembled WGS sequence"/>
</dbReference>
<feature type="compositionally biased region" description="Polar residues" evidence="4">
    <location>
        <begin position="161"/>
        <end position="180"/>
    </location>
</feature>
<dbReference type="Pfam" id="PF08573">
    <property type="entry name" value="SAE2"/>
    <property type="match status" value="1"/>
</dbReference>
<evidence type="ECO:0000313" key="6">
    <source>
        <dbReference type="EMBL" id="KAK4249066.1"/>
    </source>
</evidence>
<evidence type="ECO:0000256" key="1">
    <source>
        <dbReference type="ARBA" id="ARBA00004123"/>
    </source>
</evidence>
<name>A0AAN7CW00_9PEZI</name>
<reference evidence="6" key="2">
    <citation type="submission" date="2023-05" db="EMBL/GenBank/DDBJ databases">
        <authorList>
            <consortium name="Lawrence Berkeley National Laboratory"/>
            <person name="Steindorff A."/>
            <person name="Hensen N."/>
            <person name="Bonometti L."/>
            <person name="Westerberg I."/>
            <person name="Brannstrom I.O."/>
            <person name="Guillou S."/>
            <person name="Cros-Aarteil S."/>
            <person name="Calhoun S."/>
            <person name="Haridas S."/>
            <person name="Kuo A."/>
            <person name="Mondo S."/>
            <person name="Pangilinan J."/>
            <person name="Riley R."/>
            <person name="Labutti K."/>
            <person name="Andreopoulos B."/>
            <person name="Lipzen A."/>
            <person name="Chen C."/>
            <person name="Yanf M."/>
            <person name="Daum C."/>
            <person name="Ng V."/>
            <person name="Clum A."/>
            <person name="Ohm R."/>
            <person name="Martin F."/>
            <person name="Silar P."/>
            <person name="Natvig D."/>
            <person name="Lalanne C."/>
            <person name="Gautier V."/>
            <person name="Ament-Velasquez S.L."/>
            <person name="Kruys A."/>
            <person name="Hutchinson M.I."/>
            <person name="Powell A.J."/>
            <person name="Barry K."/>
            <person name="Miller A.N."/>
            <person name="Grigoriev I.V."/>
            <person name="Debuchy R."/>
            <person name="Gladieux P."/>
            <person name="Thoren M.H."/>
            <person name="Johannesson H."/>
        </authorList>
    </citation>
    <scope>NUCLEOTIDE SEQUENCE</scope>
    <source>
        <strain evidence="6">CBS 359.72</strain>
    </source>
</reference>
<dbReference type="GO" id="GO:0005634">
    <property type="term" value="C:nucleus"/>
    <property type="evidence" value="ECO:0007669"/>
    <property type="project" value="UniProtKB-SubCell"/>
</dbReference>
<feature type="region of interest" description="Disordered" evidence="4">
    <location>
        <begin position="320"/>
        <end position="373"/>
    </location>
</feature>
<protein>
    <submittedName>
        <fullName evidence="6">DNA repair protein endonuclease SAE2/CtIP C-terminus-domain-containing protein</fullName>
    </submittedName>
</protein>
<feature type="domain" description="DNA endonuclease activator Ctp1 C-terminal" evidence="5">
    <location>
        <begin position="523"/>
        <end position="636"/>
    </location>
</feature>
<feature type="compositionally biased region" description="Basic and acidic residues" evidence="4">
    <location>
        <begin position="325"/>
        <end position="335"/>
    </location>
</feature>
<comment type="caution">
    <text evidence="6">The sequence shown here is derived from an EMBL/GenBank/DDBJ whole genome shotgun (WGS) entry which is preliminary data.</text>
</comment>
<sequence>MAEDGKVPSEAELDEERKEGVELLEKPLNSPSKSTTTMRPALAELSTNSKLDTLKSVSPVCGSGLTPDWKKEYLKLAVHCEALQDRLADTGRAARRLRRSRDGWTEYAQSLEAKIKVLERKLRRKQNTDGRSPAPNSSGLQPAVTGSDDALCSGSVRGSHPLSNQEPGTSSRVRNNTCRVSTKREEEIRAPKTPRAGDRARSIDEETLDESDSAARLPTIPPDMIVKPDIAIKEEPSSDAPVIVSERCVRKRKYADDNTGIAAPPRRIKSERSTSSDPVITGEVPAFCPQESIDLDEEERWMPTPRKPRNWERNHLREEEEIDERFDQPHGETRSTKTKVNTPARGPDARRIASSSSPHKPPMTHNKRVPPIRAGWTLGSGIADVAEETPESFYSPEPPQIRKKRARQSPAHSRLHSLLNEGSPNKTAALLFPARHARDKVKPCFGREDIESIVPEEGGQRARDVFIKPSLTAKAPTEPPLQRKPGGKSSLSKPSRLRDRPLTELRPEDFKINPKSNNGYKYAFDEVVRNREERAELAGCTDPNCCGKKFRAMAESELSAGGPGILSRVADIKMMEEYLGHEAHRLDKMAHEERQETWLKARIQDLADRYGRHRHKFARRPSPPGYWNPDFPSTQEIEANKKEAQRLERGVVEERWREAMRGGMWQFRDE</sequence>
<accession>A0AAN7CW00</accession>
<feature type="region of interest" description="Disordered" evidence="4">
    <location>
        <begin position="1"/>
        <end position="38"/>
    </location>
</feature>
<keyword evidence="6" id="KW-0540">Nuclease</keyword>
<dbReference type="GO" id="GO:0006281">
    <property type="term" value="P:DNA repair"/>
    <property type="evidence" value="ECO:0007669"/>
    <property type="project" value="InterPro"/>
</dbReference>
<comment type="subcellular location">
    <subcellularLocation>
        <location evidence="1">Nucleus</location>
    </subcellularLocation>
</comment>
<feature type="compositionally biased region" description="Basic and acidic residues" evidence="4">
    <location>
        <begin position="182"/>
        <end position="204"/>
    </location>
</feature>
<organism evidence="6 7">
    <name type="scientific">Corynascus novoguineensis</name>
    <dbReference type="NCBI Taxonomy" id="1126955"/>
    <lineage>
        <taxon>Eukaryota</taxon>
        <taxon>Fungi</taxon>
        <taxon>Dikarya</taxon>
        <taxon>Ascomycota</taxon>
        <taxon>Pezizomycotina</taxon>
        <taxon>Sordariomycetes</taxon>
        <taxon>Sordariomycetidae</taxon>
        <taxon>Sordariales</taxon>
        <taxon>Chaetomiaceae</taxon>
        <taxon>Corynascus</taxon>
    </lineage>
</organism>
<keyword evidence="6" id="KW-0378">Hydrolase</keyword>
<keyword evidence="3" id="KW-0539">Nucleus</keyword>
<dbReference type="EMBL" id="MU857628">
    <property type="protein sequence ID" value="KAK4249066.1"/>
    <property type="molecule type" value="Genomic_DNA"/>
</dbReference>
<keyword evidence="6" id="KW-0255">Endonuclease</keyword>
<feature type="region of interest" description="Disordered" evidence="4">
    <location>
        <begin position="257"/>
        <end position="283"/>
    </location>
</feature>
<keyword evidence="7" id="KW-1185">Reference proteome</keyword>
<reference evidence="6" key="1">
    <citation type="journal article" date="2023" name="Mol. Phylogenet. Evol.">
        <title>Genome-scale phylogeny and comparative genomics of the fungal order Sordariales.</title>
        <authorList>
            <person name="Hensen N."/>
            <person name="Bonometti L."/>
            <person name="Westerberg I."/>
            <person name="Brannstrom I.O."/>
            <person name="Guillou S."/>
            <person name="Cros-Aarteil S."/>
            <person name="Calhoun S."/>
            <person name="Haridas S."/>
            <person name="Kuo A."/>
            <person name="Mondo S."/>
            <person name="Pangilinan J."/>
            <person name="Riley R."/>
            <person name="LaButti K."/>
            <person name="Andreopoulos B."/>
            <person name="Lipzen A."/>
            <person name="Chen C."/>
            <person name="Yan M."/>
            <person name="Daum C."/>
            <person name="Ng V."/>
            <person name="Clum A."/>
            <person name="Steindorff A."/>
            <person name="Ohm R.A."/>
            <person name="Martin F."/>
            <person name="Silar P."/>
            <person name="Natvig D.O."/>
            <person name="Lalanne C."/>
            <person name="Gautier V."/>
            <person name="Ament-Velasquez S.L."/>
            <person name="Kruys A."/>
            <person name="Hutchinson M.I."/>
            <person name="Powell A.J."/>
            <person name="Barry K."/>
            <person name="Miller A.N."/>
            <person name="Grigoriev I.V."/>
            <person name="Debuchy R."/>
            <person name="Gladieux P."/>
            <person name="Hiltunen Thoren M."/>
            <person name="Johannesson H."/>
        </authorList>
    </citation>
    <scope>NUCLEOTIDE SEQUENCE</scope>
    <source>
        <strain evidence="6">CBS 359.72</strain>
    </source>
</reference>
<evidence type="ECO:0000313" key="7">
    <source>
        <dbReference type="Proteomes" id="UP001303647"/>
    </source>
</evidence>
<feature type="region of interest" description="Disordered" evidence="4">
    <location>
        <begin position="124"/>
        <end position="221"/>
    </location>
</feature>
<feature type="region of interest" description="Disordered" evidence="4">
    <location>
        <begin position="469"/>
        <end position="511"/>
    </location>
</feature>
<dbReference type="GO" id="GO:0004519">
    <property type="term" value="F:endonuclease activity"/>
    <property type="evidence" value="ECO:0007669"/>
    <property type="project" value="UniProtKB-KW"/>
</dbReference>
<evidence type="ECO:0000256" key="3">
    <source>
        <dbReference type="ARBA" id="ARBA00023242"/>
    </source>
</evidence>
<feature type="compositionally biased region" description="Polar residues" evidence="4">
    <location>
        <begin position="29"/>
        <end position="38"/>
    </location>
</feature>